<evidence type="ECO:0000313" key="1">
    <source>
        <dbReference type="EMBL" id="EKS35251.1"/>
    </source>
</evidence>
<dbReference type="EMBL" id="AGWY01000011">
    <property type="protein sequence ID" value="EKS35251.1"/>
    <property type="molecule type" value="Genomic_DNA"/>
</dbReference>
<name>K8P1F3_9BRAD</name>
<accession>K8P1F3</accession>
<organism evidence="1 2">
    <name type="scientific">Afipia clevelandensis ATCC 49720</name>
    <dbReference type="NCBI Taxonomy" id="883079"/>
    <lineage>
        <taxon>Bacteria</taxon>
        <taxon>Pseudomonadati</taxon>
        <taxon>Pseudomonadota</taxon>
        <taxon>Alphaproteobacteria</taxon>
        <taxon>Hyphomicrobiales</taxon>
        <taxon>Nitrobacteraceae</taxon>
        <taxon>Afipia</taxon>
    </lineage>
</organism>
<comment type="caution">
    <text evidence="1">The sequence shown here is derived from an EMBL/GenBank/DDBJ whole genome shotgun (WGS) entry which is preliminary data.</text>
</comment>
<sequence>MQDALYLFHIVRGPLRSLAQDWMCRSLRRSAFGESAGLYRYCPPCDASTTNDGRAIAMGTG</sequence>
<dbReference type="RefSeq" id="WP_002713389.1">
    <property type="nucleotide sequence ID" value="NZ_KB375281.1"/>
</dbReference>
<dbReference type="PATRIC" id="fig|883079.3.peg.2575"/>
<dbReference type="AlphaFoldDB" id="K8P1F3"/>
<proteinExistence type="predicted"/>
<protein>
    <submittedName>
        <fullName evidence="1">Uncharacterized protein</fullName>
    </submittedName>
</protein>
<evidence type="ECO:0000313" key="2">
    <source>
        <dbReference type="Proteomes" id="UP000001095"/>
    </source>
</evidence>
<gene>
    <name evidence="1" type="ORF">HMPREF9696_02523</name>
</gene>
<dbReference type="OrthoDB" id="9924988at2"/>
<dbReference type="HOGENOM" id="CLU_2912133_0_0_5"/>
<keyword evidence="2" id="KW-1185">Reference proteome</keyword>
<dbReference type="Proteomes" id="UP000001095">
    <property type="component" value="Unassembled WGS sequence"/>
</dbReference>
<reference evidence="1 2" key="1">
    <citation type="submission" date="2012-04" db="EMBL/GenBank/DDBJ databases">
        <title>The Genome Sequence of Afipia clevelandensis ATCC 49720.</title>
        <authorList>
            <consortium name="The Broad Institute Genome Sequencing Platform"/>
            <person name="Earl A."/>
            <person name="Ward D."/>
            <person name="Feldgarden M."/>
            <person name="Gevers D."/>
            <person name="Huys G."/>
            <person name="Walker B."/>
            <person name="Young S.K."/>
            <person name="Zeng Q."/>
            <person name="Gargeya S."/>
            <person name="Fitzgerald M."/>
            <person name="Haas B."/>
            <person name="Abouelleil A."/>
            <person name="Alvarado L."/>
            <person name="Arachchi H.M."/>
            <person name="Berlin A."/>
            <person name="Chapman S.B."/>
            <person name="Goldberg J."/>
            <person name="Griggs A."/>
            <person name="Gujja S."/>
            <person name="Hansen M."/>
            <person name="Howarth C."/>
            <person name="Imamovic A."/>
            <person name="Larimer J."/>
            <person name="McCowen C."/>
            <person name="Montmayeur A."/>
            <person name="Murphy C."/>
            <person name="Neiman D."/>
            <person name="Pearson M."/>
            <person name="Priest M."/>
            <person name="Roberts A."/>
            <person name="Saif S."/>
            <person name="Shea T."/>
            <person name="Sisk P."/>
            <person name="Sykes S."/>
            <person name="Wortman J."/>
            <person name="Nusbaum C."/>
            <person name="Birren B."/>
        </authorList>
    </citation>
    <scope>NUCLEOTIDE SEQUENCE [LARGE SCALE GENOMIC DNA]</scope>
    <source>
        <strain evidence="1 2">ATCC 49720</strain>
    </source>
</reference>